<protein>
    <submittedName>
        <fullName evidence="2">Uncharacterized protein</fullName>
    </submittedName>
</protein>
<feature type="compositionally biased region" description="Basic residues" evidence="1">
    <location>
        <begin position="448"/>
        <end position="458"/>
    </location>
</feature>
<feature type="region of interest" description="Disordered" evidence="1">
    <location>
        <begin position="535"/>
        <end position="578"/>
    </location>
</feature>
<feature type="compositionally biased region" description="Polar residues" evidence="1">
    <location>
        <begin position="98"/>
        <end position="122"/>
    </location>
</feature>
<name>A0AA39QZR1_9LECA</name>
<comment type="caution">
    <text evidence="2">The sequence shown here is derived from an EMBL/GenBank/DDBJ whole genome shotgun (WGS) entry which is preliminary data.</text>
</comment>
<evidence type="ECO:0000313" key="3">
    <source>
        <dbReference type="Proteomes" id="UP001166286"/>
    </source>
</evidence>
<accession>A0AA39QZR1</accession>
<proteinExistence type="predicted"/>
<dbReference type="Proteomes" id="UP001166286">
    <property type="component" value="Unassembled WGS sequence"/>
</dbReference>
<feature type="compositionally biased region" description="Basic residues" evidence="1">
    <location>
        <begin position="220"/>
        <end position="229"/>
    </location>
</feature>
<reference evidence="2" key="1">
    <citation type="submission" date="2023-03" db="EMBL/GenBank/DDBJ databases">
        <title>Complete genome of Cladonia borealis.</title>
        <authorList>
            <person name="Park H."/>
        </authorList>
    </citation>
    <scope>NUCLEOTIDE SEQUENCE</scope>
    <source>
        <strain evidence="2">ANT050790</strain>
    </source>
</reference>
<feature type="region of interest" description="Disordered" evidence="1">
    <location>
        <begin position="32"/>
        <end position="316"/>
    </location>
</feature>
<feature type="region of interest" description="Disordered" evidence="1">
    <location>
        <begin position="441"/>
        <end position="510"/>
    </location>
</feature>
<feature type="compositionally biased region" description="Polar residues" evidence="1">
    <location>
        <begin position="545"/>
        <end position="568"/>
    </location>
</feature>
<feature type="compositionally biased region" description="Polar residues" evidence="1">
    <location>
        <begin position="163"/>
        <end position="187"/>
    </location>
</feature>
<feature type="compositionally biased region" description="Polar residues" evidence="1">
    <location>
        <begin position="300"/>
        <end position="316"/>
    </location>
</feature>
<feature type="compositionally biased region" description="Basic and acidic residues" evidence="1">
    <location>
        <begin position="250"/>
        <end position="263"/>
    </location>
</feature>
<dbReference type="AlphaFoldDB" id="A0AA39QZR1"/>
<sequence>MASAIHSTLPRVTTTRFDVSQCKSRSVQEFLLSLKKPGSKAQTAKAHPSSRYQDGPPSAAVESDDLPDQAPLGKDRSNSPPTTKVPANNPLIPRLHESPSTNSPESNAPQSLCSSHTANSAGIGTEPAVTGLTNSLDTPKVFQTYRRKSKPELPPTEDLPDSSALSCAQPSTADQSQTPENLEATSQEQEREDPVELQNGQQRPLRVGPSTVEAVIKEPSRKRRKRRRAPVNELALVAELPMHANSPAKESSEQGRPKCKDPYEANVGRPMTKPRRDPVTPRRNSIDPQDFKFPPITPRNARSSGWTPGSGFEGTTLQTLVPSTLTHRRRPARRTKSIRFAVPPTRPLDLSTEISPTVKASNSPLLKKAPKSLALPLEATRRLQSLRASQDSSTEYGELVQHIDKAASAGETMSSQIQMSTSLLKPRTQVNQLAKSGILDDDLLRQHSSSRQKCPSRKRGVDSPAIRRPSKSERNGWLKRRMRVSFADENQQRTPQPAKDSRQSDENDDTEQLFEAHNATWYGKDAQANPCFRASMQRQDRPTSILRSPQSKATRSSQSLEVQNSQGQPEAGSPELGNYPIYPIQDVGLNVGRYFSNAVQKLSSDDKGPRTVMHRKSQIEKLAYGRQSEMEGTLELSVTPRLKRTLSSVPFRPPFKNM</sequence>
<evidence type="ECO:0000313" key="2">
    <source>
        <dbReference type="EMBL" id="KAK0512193.1"/>
    </source>
</evidence>
<gene>
    <name evidence="2" type="ORF">JMJ35_005321</name>
</gene>
<dbReference type="EMBL" id="JAFEKC020000011">
    <property type="protein sequence ID" value="KAK0512193.1"/>
    <property type="molecule type" value="Genomic_DNA"/>
</dbReference>
<evidence type="ECO:0000256" key="1">
    <source>
        <dbReference type="SAM" id="MobiDB-lite"/>
    </source>
</evidence>
<organism evidence="2 3">
    <name type="scientific">Cladonia borealis</name>
    <dbReference type="NCBI Taxonomy" id="184061"/>
    <lineage>
        <taxon>Eukaryota</taxon>
        <taxon>Fungi</taxon>
        <taxon>Dikarya</taxon>
        <taxon>Ascomycota</taxon>
        <taxon>Pezizomycotina</taxon>
        <taxon>Lecanoromycetes</taxon>
        <taxon>OSLEUM clade</taxon>
        <taxon>Lecanoromycetidae</taxon>
        <taxon>Lecanorales</taxon>
        <taxon>Lecanorineae</taxon>
        <taxon>Cladoniaceae</taxon>
        <taxon>Cladonia</taxon>
    </lineage>
</organism>
<keyword evidence="3" id="KW-1185">Reference proteome</keyword>